<name>A0A2T1LQZ8_9CHRO</name>
<organism evidence="1 2">
    <name type="scientific">Aphanothece hegewaldii CCALA 016</name>
    <dbReference type="NCBI Taxonomy" id="2107694"/>
    <lineage>
        <taxon>Bacteria</taxon>
        <taxon>Bacillati</taxon>
        <taxon>Cyanobacteriota</taxon>
        <taxon>Cyanophyceae</taxon>
        <taxon>Oscillatoriophycideae</taxon>
        <taxon>Chroococcales</taxon>
        <taxon>Aphanothecaceae</taxon>
        <taxon>Aphanothece</taxon>
    </lineage>
</organism>
<dbReference type="EMBL" id="PXOH01000056">
    <property type="protein sequence ID" value="PSF30450.1"/>
    <property type="molecule type" value="Genomic_DNA"/>
</dbReference>
<evidence type="ECO:0000313" key="1">
    <source>
        <dbReference type="EMBL" id="PSF30450.1"/>
    </source>
</evidence>
<accession>A0A2T1LQZ8</accession>
<dbReference type="GO" id="GO:0003677">
    <property type="term" value="F:DNA binding"/>
    <property type="evidence" value="ECO:0007669"/>
    <property type="project" value="UniProtKB-KW"/>
</dbReference>
<dbReference type="RefSeq" id="WP_106459423.1">
    <property type="nucleotide sequence ID" value="NZ_PXOH01000056.1"/>
</dbReference>
<reference evidence="1 2" key="1">
    <citation type="submission" date="2018-03" db="EMBL/GenBank/DDBJ databases">
        <title>The ancient ancestry and fast evolution of plastids.</title>
        <authorList>
            <person name="Moore K.R."/>
            <person name="Magnabosco C."/>
            <person name="Momper L."/>
            <person name="Gold D.A."/>
            <person name="Bosak T."/>
            <person name="Fournier G.P."/>
        </authorList>
    </citation>
    <scope>NUCLEOTIDE SEQUENCE [LARGE SCALE GENOMIC DNA]</scope>
    <source>
        <strain evidence="1 2">CCALA 016</strain>
    </source>
</reference>
<reference evidence="1 2" key="2">
    <citation type="submission" date="2018-03" db="EMBL/GenBank/DDBJ databases">
        <authorList>
            <person name="Keele B.F."/>
        </authorList>
    </citation>
    <scope>NUCLEOTIDE SEQUENCE [LARGE SCALE GENOMIC DNA]</scope>
    <source>
        <strain evidence="1 2">CCALA 016</strain>
    </source>
</reference>
<gene>
    <name evidence="1" type="ORF">C7H19_23935</name>
</gene>
<dbReference type="OrthoDB" id="426628at2"/>
<sequence>MPNPLATTELIILRPEDFDPPLKRIEPSVPGYWTLDELAAELGVSLRKVQYDVTGRPEANQKPSLKAYKAGPTFLVADAEALEYIQKYRKGKKSS</sequence>
<evidence type="ECO:0000313" key="2">
    <source>
        <dbReference type="Proteomes" id="UP000239001"/>
    </source>
</evidence>
<dbReference type="Proteomes" id="UP000239001">
    <property type="component" value="Unassembled WGS sequence"/>
</dbReference>
<proteinExistence type="predicted"/>
<comment type="caution">
    <text evidence="1">The sequence shown here is derived from an EMBL/GenBank/DDBJ whole genome shotgun (WGS) entry which is preliminary data.</text>
</comment>
<keyword evidence="1" id="KW-0238">DNA-binding</keyword>
<dbReference type="AlphaFoldDB" id="A0A2T1LQZ8"/>
<protein>
    <submittedName>
        <fullName evidence="1">DNA-binding protein</fullName>
    </submittedName>
</protein>
<keyword evidence="2" id="KW-1185">Reference proteome</keyword>